<comment type="caution">
    <text evidence="7">The sequence shown here is derived from an EMBL/GenBank/DDBJ whole genome shotgun (WGS) entry which is preliminary data.</text>
</comment>
<feature type="chain" id="PRO_5003327229" evidence="5">
    <location>
        <begin position="23"/>
        <end position="398"/>
    </location>
</feature>
<reference evidence="7 8" key="1">
    <citation type="journal article" date="2011" name="J. Bacteriol.">
        <title>Genome sequence of Methyloversatilis universalis FAM5T, a methylotrophic representative of the order Rhodocyclales.</title>
        <authorList>
            <person name="Kittichotirat W."/>
            <person name="Good N.M."/>
            <person name="Hall R."/>
            <person name="Bringel F."/>
            <person name="Lajus A."/>
            <person name="Medigue C."/>
            <person name="Smalley N.E."/>
            <person name="Beck D."/>
            <person name="Bumgarner R."/>
            <person name="Vuilleumier S."/>
            <person name="Kalyuzhnaya M.G."/>
        </authorList>
    </citation>
    <scope>NUCLEOTIDE SEQUENCE [LARGE SCALE GENOMIC DNA]</scope>
    <source>
        <strain evidence="8">ATCC BAA-1314 / JCM 13912 / FAM5</strain>
    </source>
</reference>
<name>F5RGH5_METUF</name>
<dbReference type="AlphaFoldDB" id="F5RGH5"/>
<feature type="signal peptide" evidence="5">
    <location>
        <begin position="1"/>
        <end position="22"/>
    </location>
</feature>
<dbReference type="CDD" id="cd06342">
    <property type="entry name" value="PBP1_ABC_LIVBP-like"/>
    <property type="match status" value="1"/>
</dbReference>
<evidence type="ECO:0000259" key="6">
    <source>
        <dbReference type="Pfam" id="PF13458"/>
    </source>
</evidence>
<sequence length="398" mass="41734">MNPITPSRPLTALVALSACLLAACGQKDDTAAPAAADAAATVTIRLGHVAPLTGPQAHLGKDNENGARLAIDDLNAEKLLIGGKVAKFELLGEDDQADPRQGTTVAQKLADAHVNAVIGHLNSGTTIPASRIYHDAGIVQVSPSATNPTYTRQGYKTAFRVFADDVQQGSVLGAFAVTKLGAKKIAIIDDRTAYGQGLADEFDKAAKAAGATIVTREYTTDKETDFAAILTKVKSTRPDLVFYGGMDTQAGPMARQLRTLNIGAPMLFGDGACTVEFHKLAGDGADGHYCSLPGVPLEQMAGGSAFRDRYKAKFNTDIQLYAPYAYDAVRVVAEAMKQAGSVDTAKFLPALAALNYPGLTAQIQFDEKGDIKDGAITLYQAKGGTWSALETMGGKAPN</sequence>
<organism evidence="7 8">
    <name type="scientific">Methyloversatilis universalis (strain ATCC BAA-1314 / DSM 25237 / JCM 13912 / CCUG 52030 / FAM5)</name>
    <dbReference type="NCBI Taxonomy" id="1000565"/>
    <lineage>
        <taxon>Bacteria</taxon>
        <taxon>Pseudomonadati</taxon>
        <taxon>Pseudomonadota</taxon>
        <taxon>Betaproteobacteria</taxon>
        <taxon>Nitrosomonadales</taxon>
        <taxon>Sterolibacteriaceae</taxon>
        <taxon>Methyloversatilis</taxon>
    </lineage>
</organism>
<evidence type="ECO:0000256" key="1">
    <source>
        <dbReference type="ARBA" id="ARBA00010062"/>
    </source>
</evidence>
<keyword evidence="3 5" id="KW-0732">Signal</keyword>
<evidence type="ECO:0000313" key="8">
    <source>
        <dbReference type="Proteomes" id="UP000005019"/>
    </source>
</evidence>
<dbReference type="EMBL" id="AFHG01000057">
    <property type="protein sequence ID" value="EGK70367.1"/>
    <property type="molecule type" value="Genomic_DNA"/>
</dbReference>
<keyword evidence="8" id="KW-1185">Reference proteome</keyword>
<dbReference type="GO" id="GO:0006865">
    <property type="term" value="P:amino acid transport"/>
    <property type="evidence" value="ECO:0007669"/>
    <property type="project" value="UniProtKB-KW"/>
</dbReference>
<evidence type="ECO:0000256" key="3">
    <source>
        <dbReference type="ARBA" id="ARBA00022729"/>
    </source>
</evidence>
<dbReference type="STRING" id="1000565.METUNv1_03272"/>
<dbReference type="SUPFAM" id="SSF53822">
    <property type="entry name" value="Periplasmic binding protein-like I"/>
    <property type="match status" value="1"/>
</dbReference>
<evidence type="ECO:0000313" key="7">
    <source>
        <dbReference type="EMBL" id="EGK70367.1"/>
    </source>
</evidence>
<keyword evidence="4" id="KW-0029">Amino-acid transport</keyword>
<dbReference type="InterPro" id="IPR028082">
    <property type="entry name" value="Peripla_BP_I"/>
</dbReference>
<dbReference type="PRINTS" id="PR00337">
    <property type="entry name" value="LEUILEVALBP"/>
</dbReference>
<evidence type="ECO:0000256" key="5">
    <source>
        <dbReference type="SAM" id="SignalP"/>
    </source>
</evidence>
<dbReference type="PANTHER" id="PTHR47151:SF2">
    <property type="entry name" value="AMINO ACID BINDING PROTEIN"/>
    <property type="match status" value="1"/>
</dbReference>
<keyword evidence="2" id="KW-0813">Transport</keyword>
<dbReference type="RefSeq" id="WP_008063565.1">
    <property type="nucleotide sequence ID" value="NZ_AFHG01000057.1"/>
</dbReference>
<dbReference type="Pfam" id="PF13458">
    <property type="entry name" value="Peripla_BP_6"/>
    <property type="match status" value="1"/>
</dbReference>
<feature type="domain" description="Leucine-binding protein" evidence="6">
    <location>
        <begin position="43"/>
        <end position="384"/>
    </location>
</feature>
<dbReference type="eggNOG" id="COG0683">
    <property type="taxonomic scope" value="Bacteria"/>
</dbReference>
<evidence type="ECO:0000256" key="4">
    <source>
        <dbReference type="ARBA" id="ARBA00022970"/>
    </source>
</evidence>
<dbReference type="OrthoDB" id="9783240at2"/>
<dbReference type="Gene3D" id="3.40.50.2300">
    <property type="match status" value="2"/>
</dbReference>
<dbReference type="InterPro" id="IPR028081">
    <property type="entry name" value="Leu-bd"/>
</dbReference>
<comment type="similarity">
    <text evidence="1">Belongs to the leucine-binding protein family.</text>
</comment>
<accession>F5RGH5</accession>
<dbReference type="PANTHER" id="PTHR47151">
    <property type="entry name" value="LEU/ILE/VAL-BINDING ABC TRANSPORTER SUBUNIT"/>
    <property type="match status" value="1"/>
</dbReference>
<proteinExistence type="inferred from homology"/>
<gene>
    <name evidence="7" type="ORF">METUNv1_03272</name>
</gene>
<dbReference type="Proteomes" id="UP000005019">
    <property type="component" value="Unassembled WGS sequence"/>
</dbReference>
<evidence type="ECO:0000256" key="2">
    <source>
        <dbReference type="ARBA" id="ARBA00022448"/>
    </source>
</evidence>
<dbReference type="InterPro" id="IPR000709">
    <property type="entry name" value="Leu_Ile_Val-bd"/>
</dbReference>
<protein>
    <submittedName>
        <fullName evidence="7">ABC-type branched-chain amino acid transport system, periplasmic component</fullName>
    </submittedName>
</protein>